<dbReference type="RefSeq" id="WP_063183197.1">
    <property type="nucleotide sequence ID" value="NZ_LQRA01000057.1"/>
</dbReference>
<accession>A0A163XPF5</accession>
<evidence type="ECO:0000313" key="2">
    <source>
        <dbReference type="Proteomes" id="UP000076563"/>
    </source>
</evidence>
<reference evidence="2" key="1">
    <citation type="submission" date="2016-01" db="EMBL/GenBank/DDBJ databases">
        <title>Draft genome of Chromobacterium sp. F49.</title>
        <authorList>
            <person name="Hong K.W."/>
        </authorList>
    </citation>
    <scope>NUCLEOTIDE SEQUENCE [LARGE SCALE GENOMIC DNA]</scope>
    <source>
        <strain evidence="2">M63</strain>
    </source>
</reference>
<dbReference type="EMBL" id="LQRA01000057">
    <property type="protein sequence ID" value="KZE78226.1"/>
    <property type="molecule type" value="Genomic_DNA"/>
</dbReference>
<gene>
    <name evidence="1" type="ORF">AV654_19830</name>
</gene>
<keyword evidence="2" id="KW-1185">Reference proteome</keyword>
<name>A0A163XPF5_9BACL</name>
<proteinExistence type="predicted"/>
<organism evidence="1 2">
    <name type="scientific">Paenibacillus elgii</name>
    <dbReference type="NCBI Taxonomy" id="189691"/>
    <lineage>
        <taxon>Bacteria</taxon>
        <taxon>Bacillati</taxon>
        <taxon>Bacillota</taxon>
        <taxon>Bacilli</taxon>
        <taxon>Bacillales</taxon>
        <taxon>Paenibacillaceae</taxon>
        <taxon>Paenibacillus</taxon>
    </lineage>
</organism>
<dbReference type="AlphaFoldDB" id="A0A163XPF5"/>
<sequence length="156" mass="18263">MPLMDSLFYTILEALSYRIQRGVKSLPYELQVSSYGRGLGVPKKLLHWWNRGGFQHFSKSKLYPFYLQKTIDESLETFVIVPVGTTDQFLWEYRQYENEGGRLRTIKVKRKIIQRDEALSFVNSGYAWTNQLKPPILYSFEKAKQGILEEDEEGLA</sequence>
<dbReference type="Proteomes" id="UP000076563">
    <property type="component" value="Unassembled WGS sequence"/>
</dbReference>
<comment type="caution">
    <text evidence="1">The sequence shown here is derived from an EMBL/GenBank/DDBJ whole genome shotgun (WGS) entry which is preliminary data.</text>
</comment>
<protein>
    <submittedName>
        <fullName evidence="1">Uncharacterized protein</fullName>
    </submittedName>
</protein>
<evidence type="ECO:0000313" key="1">
    <source>
        <dbReference type="EMBL" id="KZE78226.1"/>
    </source>
</evidence>